<dbReference type="KEGG" id="micc:AUP74_00025"/>
<evidence type="ECO:0000313" key="1">
    <source>
        <dbReference type="EMBL" id="AOS95505.1"/>
    </source>
</evidence>
<name>A0A1C9W2Y0_9GAMM</name>
<evidence type="ECO:0008006" key="3">
    <source>
        <dbReference type="Google" id="ProtNLM"/>
    </source>
</evidence>
<gene>
    <name evidence="1" type="ORF">AUP74_00025</name>
</gene>
<sequence length="382" mass="43013">MRTLFLHIGFHKTGSTSLQLALSRAGDQLLAEGFEFASLGKKGNSSGAIDVRKSDGRVSYALNDRFTELLGSSRSDRVIVSAEHLSFLHEAGQVEAVRRICRQYFDHTVVIVYLRRQDRQAISFKQQAARGCERDRSSSSKLLGHAPGAFPSLTDSVRTYYDYCAKLQLWSESFGEEALRVRRFNAADLKGGDIVSDFTSLLGLKAELEPCRINECVSRKEFLLSHRLIGLGLDPRQLNKLKPLMQKGETRLVPARNTAVEFFQQFSVSNRELNRLFLPHPSGQAFSDDFSSYPEVGNDQLEFADIAEWSADFFRAGLREPYALRDALLIEPLDRLSEAVGPESVEGQQILSLRQCLGETAAVTPEGKNWWARLRQRKRHGR</sequence>
<dbReference type="SUPFAM" id="SSF52540">
    <property type="entry name" value="P-loop containing nucleoside triphosphate hydrolases"/>
    <property type="match status" value="1"/>
</dbReference>
<reference evidence="2" key="1">
    <citation type="submission" date="2016-01" db="EMBL/GenBank/DDBJ databases">
        <title>Complete genome sequence of Microbulbifer sp. CCB-MM1, a halophile isolated from Matang Mangrove Forest, Perak.</title>
        <authorList>
            <person name="Moh T.H."/>
            <person name="Dinesh B."/>
            <person name="Lau N.-S."/>
            <person name="Go F."/>
            <person name="Alexander Chong S.-C."/>
        </authorList>
    </citation>
    <scope>NUCLEOTIDE SEQUENCE [LARGE SCALE GENOMIC DNA]</scope>
    <source>
        <strain evidence="2">CCB-MM1</strain>
    </source>
</reference>
<dbReference type="Gene3D" id="3.40.50.300">
    <property type="entry name" value="P-loop containing nucleotide triphosphate hydrolases"/>
    <property type="match status" value="1"/>
</dbReference>
<protein>
    <recommendedName>
        <fullName evidence="3">Sulfotransferase domain-containing protein</fullName>
    </recommendedName>
</protein>
<evidence type="ECO:0000313" key="2">
    <source>
        <dbReference type="Proteomes" id="UP000095672"/>
    </source>
</evidence>
<dbReference type="OrthoDB" id="547265at2"/>
<dbReference type="PATRIC" id="fig|1769779.3.peg.25"/>
<dbReference type="InterPro" id="IPR027417">
    <property type="entry name" value="P-loop_NTPase"/>
</dbReference>
<dbReference type="RefSeq" id="WP_069945779.1">
    <property type="nucleotide sequence ID" value="NZ_CP014143.1"/>
</dbReference>
<dbReference type="STRING" id="1769779.AUP74_00025"/>
<keyword evidence="2" id="KW-1185">Reference proteome</keyword>
<dbReference type="AlphaFoldDB" id="A0A1C9W2Y0"/>
<dbReference type="EMBL" id="CP014143">
    <property type="protein sequence ID" value="AOS95505.1"/>
    <property type="molecule type" value="Genomic_DNA"/>
</dbReference>
<organism evidence="1 2">
    <name type="scientific">Microbulbifer aggregans</name>
    <dbReference type="NCBI Taxonomy" id="1769779"/>
    <lineage>
        <taxon>Bacteria</taxon>
        <taxon>Pseudomonadati</taxon>
        <taxon>Pseudomonadota</taxon>
        <taxon>Gammaproteobacteria</taxon>
        <taxon>Cellvibrionales</taxon>
        <taxon>Microbulbiferaceae</taxon>
        <taxon>Microbulbifer</taxon>
    </lineage>
</organism>
<proteinExistence type="predicted"/>
<dbReference type="Proteomes" id="UP000095672">
    <property type="component" value="Chromosome"/>
</dbReference>
<accession>A0A1C9W2Y0</accession>